<comment type="similarity">
    <text evidence="5">Belongs to the Maf family. YceF subfamily.</text>
</comment>
<proteinExistence type="inferred from homology"/>
<keyword evidence="7" id="KW-1185">Reference proteome</keyword>
<evidence type="ECO:0000256" key="2">
    <source>
        <dbReference type="ARBA" id="ARBA00022490"/>
    </source>
</evidence>
<evidence type="ECO:0000256" key="3">
    <source>
        <dbReference type="ARBA" id="ARBA00022801"/>
    </source>
</evidence>
<dbReference type="Pfam" id="PF02545">
    <property type="entry name" value="Maf"/>
    <property type="match status" value="1"/>
</dbReference>
<dbReference type="Gene3D" id="3.90.950.10">
    <property type="match status" value="1"/>
</dbReference>
<dbReference type="GO" id="GO:0005737">
    <property type="term" value="C:cytoplasm"/>
    <property type="evidence" value="ECO:0007669"/>
    <property type="project" value="UniProtKB-SubCell"/>
</dbReference>
<dbReference type="OrthoDB" id="9813694at2"/>
<comment type="caution">
    <text evidence="5">Lacks conserved residue(s) required for the propagation of feature annotation.</text>
</comment>
<dbReference type="NCBIfam" id="TIGR00172">
    <property type="entry name" value="maf"/>
    <property type="match status" value="1"/>
</dbReference>
<comment type="subcellular location">
    <subcellularLocation>
        <location evidence="1 5">Cytoplasm</location>
    </subcellularLocation>
</comment>
<feature type="site" description="Important for substrate specificity" evidence="5">
    <location>
        <position position="166"/>
    </location>
</feature>
<comment type="catalytic activity">
    <reaction evidence="5">
        <text>N(7)-methyl-GTP + H2O = N(7)-methyl-GMP + diphosphate + H(+)</text>
        <dbReference type="Rhea" id="RHEA:58744"/>
        <dbReference type="ChEBI" id="CHEBI:15377"/>
        <dbReference type="ChEBI" id="CHEBI:15378"/>
        <dbReference type="ChEBI" id="CHEBI:33019"/>
        <dbReference type="ChEBI" id="CHEBI:58285"/>
        <dbReference type="ChEBI" id="CHEBI:87133"/>
    </reaction>
</comment>
<dbReference type="InterPro" id="IPR003697">
    <property type="entry name" value="Maf-like"/>
</dbReference>
<dbReference type="STRING" id="1656094.BFC18_01815"/>
<dbReference type="RefSeq" id="WP_070123239.1">
    <property type="nucleotide sequence ID" value="NZ_MDHN01000003.1"/>
</dbReference>
<evidence type="ECO:0000256" key="5">
    <source>
        <dbReference type="HAMAP-Rule" id="MF_00528"/>
    </source>
</evidence>
<comment type="cofactor">
    <cofactor evidence="5">
        <name>a divalent metal cation</name>
        <dbReference type="ChEBI" id="CHEBI:60240"/>
    </cofactor>
</comment>
<dbReference type="GO" id="GO:0047429">
    <property type="term" value="F:nucleoside triphosphate diphosphatase activity"/>
    <property type="evidence" value="ECO:0007669"/>
    <property type="project" value="InterPro"/>
</dbReference>
<dbReference type="PANTHER" id="PTHR43213">
    <property type="entry name" value="BIFUNCTIONAL DTTP/UTP PYROPHOSPHATASE/METHYLTRANSFERASE PROTEIN-RELATED"/>
    <property type="match status" value="1"/>
</dbReference>
<evidence type="ECO:0000313" key="6">
    <source>
        <dbReference type="EMBL" id="OFC72615.1"/>
    </source>
</evidence>
<comment type="function">
    <text evidence="5">Nucleoside triphosphate pyrophosphatase that hydrolyzes 7-methyl-GTP (m(7)GTP). May have a dual role in cell division arrest and in preventing the incorporation of modified nucleotides into cellular nucleic acids.</text>
</comment>
<dbReference type="EMBL" id="MDHN01000003">
    <property type="protein sequence ID" value="OFC72615.1"/>
    <property type="molecule type" value="Genomic_DNA"/>
</dbReference>
<organism evidence="6 7">
    <name type="scientific">Alteromonas confluentis</name>
    <dbReference type="NCBI Taxonomy" id="1656094"/>
    <lineage>
        <taxon>Bacteria</taxon>
        <taxon>Pseudomonadati</taxon>
        <taxon>Pseudomonadota</taxon>
        <taxon>Gammaproteobacteria</taxon>
        <taxon>Alteromonadales</taxon>
        <taxon>Alteromonadaceae</taxon>
        <taxon>Alteromonas/Salinimonas group</taxon>
        <taxon>Alteromonas</taxon>
    </lineage>
</organism>
<dbReference type="CDD" id="cd00555">
    <property type="entry name" value="Maf"/>
    <property type="match status" value="1"/>
</dbReference>
<feature type="active site" description="Proton acceptor" evidence="5">
    <location>
        <position position="77"/>
    </location>
</feature>
<name>A0A1E7ZGG8_9ALTE</name>
<keyword evidence="2 5" id="KW-0963">Cytoplasm</keyword>
<dbReference type="AlphaFoldDB" id="A0A1E7ZGG8"/>
<accession>A0A1E7ZGG8</accession>
<evidence type="ECO:0000256" key="4">
    <source>
        <dbReference type="ARBA" id="ARBA00023080"/>
    </source>
</evidence>
<dbReference type="HAMAP" id="MF_00528">
    <property type="entry name" value="Maf"/>
    <property type="match status" value="1"/>
</dbReference>
<dbReference type="Proteomes" id="UP000175691">
    <property type="component" value="Unassembled WGS sequence"/>
</dbReference>
<dbReference type="EC" id="3.6.1.-" evidence="5"/>
<evidence type="ECO:0000313" key="7">
    <source>
        <dbReference type="Proteomes" id="UP000175691"/>
    </source>
</evidence>
<keyword evidence="3 5" id="KW-0378">Hydrolase</keyword>
<comment type="caution">
    <text evidence="6">The sequence shown here is derived from an EMBL/GenBank/DDBJ whole genome shotgun (WGS) entry which is preliminary data.</text>
</comment>
<protein>
    <recommendedName>
        <fullName evidence="5">7-methyl-GTP pyrophosphatase</fullName>
        <shortName evidence="5">m(7)GTP pyrophosphatase</shortName>
        <ecNumber evidence="5">3.6.1.-</ecNumber>
    </recommendedName>
</protein>
<dbReference type="PANTHER" id="PTHR43213:SF10">
    <property type="entry name" value="7-METHYL-GTP PYROPHOSPHATASE"/>
    <property type="match status" value="1"/>
</dbReference>
<dbReference type="GO" id="GO:0009117">
    <property type="term" value="P:nucleotide metabolic process"/>
    <property type="evidence" value="ECO:0007669"/>
    <property type="project" value="UniProtKB-KW"/>
</dbReference>
<gene>
    <name evidence="6" type="ORF">BFC18_01815</name>
</gene>
<dbReference type="PIRSF" id="PIRSF006305">
    <property type="entry name" value="Maf"/>
    <property type="match status" value="1"/>
</dbReference>
<sequence length="212" mass="23233">MPSLTTKQYPKFILASSSKYRQAQFASLGISAEAIAPDIDEAAHDNELPQALAERLASAKAAKIAGQHADSIIIASDQVAVVCVHDKLHQLGKPGSFDKARQQLQMCSGRCVTFYSALTVHHAQTKKVITDTDVTQVWFRELSDAQINAYLHNEQPYDCAGSFKSEGKGVLLFERIDSRDPNALIGLPVMLLRDMLAEFNIDLLTLATSMSQ</sequence>
<reference evidence="6 7" key="1">
    <citation type="submission" date="2016-08" db="EMBL/GenBank/DDBJ databases">
        <authorList>
            <person name="Seilhamer J.J."/>
        </authorList>
    </citation>
    <scope>NUCLEOTIDE SEQUENCE [LARGE SCALE GENOMIC DNA]</scope>
    <source>
        <strain evidence="6 7">KCTC 42603</strain>
    </source>
</reference>
<keyword evidence="4 5" id="KW-0546">Nucleotide metabolism</keyword>
<feature type="site" description="Important for substrate specificity" evidence="5">
    <location>
        <position position="78"/>
    </location>
</feature>
<feature type="site" description="Important for substrate specificity" evidence="5">
    <location>
        <position position="20"/>
    </location>
</feature>
<dbReference type="InterPro" id="IPR029001">
    <property type="entry name" value="ITPase-like_fam"/>
</dbReference>
<dbReference type="SUPFAM" id="SSF52972">
    <property type="entry name" value="ITPase-like"/>
    <property type="match status" value="1"/>
</dbReference>
<evidence type="ECO:0000256" key="1">
    <source>
        <dbReference type="ARBA" id="ARBA00004496"/>
    </source>
</evidence>